<feature type="repeat" description="PPR" evidence="2">
    <location>
        <begin position="307"/>
        <end position="341"/>
    </location>
</feature>
<evidence type="ECO:0000313" key="3">
    <source>
        <dbReference type="EMBL" id="PKA59727.1"/>
    </source>
</evidence>
<dbReference type="AlphaFoldDB" id="A0A2I0AW01"/>
<organism evidence="3 4">
    <name type="scientific">Apostasia shenzhenica</name>
    <dbReference type="NCBI Taxonomy" id="1088818"/>
    <lineage>
        <taxon>Eukaryota</taxon>
        <taxon>Viridiplantae</taxon>
        <taxon>Streptophyta</taxon>
        <taxon>Embryophyta</taxon>
        <taxon>Tracheophyta</taxon>
        <taxon>Spermatophyta</taxon>
        <taxon>Magnoliopsida</taxon>
        <taxon>Liliopsida</taxon>
        <taxon>Asparagales</taxon>
        <taxon>Orchidaceae</taxon>
        <taxon>Apostasioideae</taxon>
        <taxon>Apostasia</taxon>
    </lineage>
</organism>
<dbReference type="FunFam" id="1.25.40.10:FF:000184">
    <property type="entry name" value="Pentatricopeptide repeat-containing protein, chloroplastic"/>
    <property type="match status" value="1"/>
</dbReference>
<accession>A0A2I0AW01</accession>
<keyword evidence="4" id="KW-1185">Reference proteome</keyword>
<dbReference type="Pfam" id="PF20431">
    <property type="entry name" value="E_motif"/>
    <property type="match status" value="1"/>
</dbReference>
<protein>
    <submittedName>
        <fullName evidence="3">Pentatricopeptide repeat-containing protein</fullName>
        <ecNumber evidence="3">3.6.1.-</ecNumber>
    </submittedName>
</protein>
<sequence>MNFHRLLRRCRIIRQLQAAHAAAAASGILSRHPGATLAALLKSLAVLRPLPPPSLSLPYALSLFHSFPHPPSTFFHNYVIRLHLSLDPPSLIPAVLLFSRLRSLSLPPDTHSFPLALSAASRLRLLRLGRSLHAQTVRFGFSGNLYVRNALISMYSSTSLPDAGRVFHEQPTAVDIVTYNTLIDGYIKAGKIDDAYRLFDEMPVRDAVSWGTILAGHAGAGRHWDALQLFGRMLAAGFQPDDVALVSALSGCAQQGELDRGRAVHDYIRSNRTGLTVYLSTALLDMYAKCGAIEAAVKVFDESPHRNLFTWNAIIVGLAMHGRGELSLEYFRNMAAAGVQPDGVTFLGALVACSHCGLMETARRIFSEMESVHGVRRELKHYGCMADLLGRAGLIGEAVEMIEGMPVDGDKYVWGGLLAGCRIHSENVEVAEVVARKLLELDPGNGGVYTILGEMYASGGRWEDAARMRRLADGLKGKKRAGQSVVEVPCKHSNTIYSLFPFTTCLERINTSHN</sequence>
<keyword evidence="3" id="KW-0378">Hydrolase</keyword>
<evidence type="ECO:0000313" key="4">
    <source>
        <dbReference type="Proteomes" id="UP000236161"/>
    </source>
</evidence>
<dbReference type="PANTHER" id="PTHR47926:SF436">
    <property type="entry name" value="PENTATRICOPEPTIDE REPEAT-CONTAINING PROTEIN ELI1, CHLOROPLASTIC-LIKE ISOFORM X2"/>
    <property type="match status" value="1"/>
</dbReference>
<dbReference type="NCBIfam" id="TIGR00756">
    <property type="entry name" value="PPR"/>
    <property type="match status" value="3"/>
</dbReference>
<dbReference type="EMBL" id="KZ451944">
    <property type="protein sequence ID" value="PKA59727.1"/>
    <property type="molecule type" value="Genomic_DNA"/>
</dbReference>
<dbReference type="PROSITE" id="PS51375">
    <property type="entry name" value="PPR"/>
    <property type="match status" value="2"/>
</dbReference>
<name>A0A2I0AW01_9ASPA</name>
<feature type="repeat" description="PPR" evidence="2">
    <location>
        <begin position="175"/>
        <end position="209"/>
    </location>
</feature>
<dbReference type="InterPro" id="IPR002885">
    <property type="entry name" value="PPR_rpt"/>
</dbReference>
<dbReference type="EC" id="3.6.1.-" evidence="3"/>
<dbReference type="Proteomes" id="UP000236161">
    <property type="component" value="Unassembled WGS sequence"/>
</dbReference>
<dbReference type="InterPro" id="IPR046848">
    <property type="entry name" value="E_motif"/>
</dbReference>
<dbReference type="OrthoDB" id="185373at2759"/>
<dbReference type="Pfam" id="PF01535">
    <property type="entry name" value="PPR"/>
    <property type="match status" value="5"/>
</dbReference>
<dbReference type="PANTHER" id="PTHR47926">
    <property type="entry name" value="PENTATRICOPEPTIDE REPEAT-CONTAINING PROTEIN"/>
    <property type="match status" value="1"/>
</dbReference>
<dbReference type="InterPro" id="IPR011990">
    <property type="entry name" value="TPR-like_helical_dom_sf"/>
</dbReference>
<gene>
    <name evidence="3" type="primary">PCMP-E8</name>
    <name evidence="3" type="ORF">AXF42_Ash011851</name>
</gene>
<dbReference type="Gene3D" id="1.25.40.10">
    <property type="entry name" value="Tetratricopeptide repeat domain"/>
    <property type="match status" value="3"/>
</dbReference>
<dbReference type="GO" id="GO:0003723">
    <property type="term" value="F:RNA binding"/>
    <property type="evidence" value="ECO:0007669"/>
    <property type="project" value="InterPro"/>
</dbReference>
<reference evidence="3 4" key="1">
    <citation type="journal article" date="2017" name="Nature">
        <title>The Apostasia genome and the evolution of orchids.</title>
        <authorList>
            <person name="Zhang G.Q."/>
            <person name="Liu K.W."/>
            <person name="Li Z."/>
            <person name="Lohaus R."/>
            <person name="Hsiao Y.Y."/>
            <person name="Niu S.C."/>
            <person name="Wang J.Y."/>
            <person name="Lin Y.C."/>
            <person name="Xu Q."/>
            <person name="Chen L.J."/>
            <person name="Yoshida K."/>
            <person name="Fujiwara S."/>
            <person name="Wang Z.W."/>
            <person name="Zhang Y.Q."/>
            <person name="Mitsuda N."/>
            <person name="Wang M."/>
            <person name="Liu G.H."/>
            <person name="Pecoraro L."/>
            <person name="Huang H.X."/>
            <person name="Xiao X.J."/>
            <person name="Lin M."/>
            <person name="Wu X.Y."/>
            <person name="Wu W.L."/>
            <person name="Chen Y.Y."/>
            <person name="Chang S.B."/>
            <person name="Sakamoto S."/>
            <person name="Ohme-Takagi M."/>
            <person name="Yagi M."/>
            <person name="Zeng S.J."/>
            <person name="Shen C.Y."/>
            <person name="Yeh C.M."/>
            <person name="Luo Y.B."/>
            <person name="Tsai W.C."/>
            <person name="Van de Peer Y."/>
            <person name="Liu Z.J."/>
        </authorList>
    </citation>
    <scope>NUCLEOTIDE SEQUENCE [LARGE SCALE GENOMIC DNA]</scope>
    <source>
        <strain evidence="4">cv. Shenzhen</strain>
        <tissue evidence="3">Stem</tissue>
    </source>
</reference>
<dbReference type="SUPFAM" id="SSF48452">
    <property type="entry name" value="TPR-like"/>
    <property type="match status" value="1"/>
</dbReference>
<dbReference type="GO" id="GO:0016787">
    <property type="term" value="F:hydrolase activity"/>
    <property type="evidence" value="ECO:0007669"/>
    <property type="project" value="UniProtKB-KW"/>
</dbReference>
<evidence type="ECO:0000256" key="2">
    <source>
        <dbReference type="PROSITE-ProRule" id="PRU00708"/>
    </source>
</evidence>
<evidence type="ECO:0000256" key="1">
    <source>
        <dbReference type="ARBA" id="ARBA00022737"/>
    </source>
</evidence>
<dbReference type="InterPro" id="IPR046960">
    <property type="entry name" value="PPR_At4g14850-like_plant"/>
</dbReference>
<keyword evidence="1" id="KW-0677">Repeat</keyword>
<dbReference type="GO" id="GO:0009451">
    <property type="term" value="P:RNA modification"/>
    <property type="evidence" value="ECO:0007669"/>
    <property type="project" value="InterPro"/>
</dbReference>
<proteinExistence type="predicted"/>
<dbReference type="Pfam" id="PF12854">
    <property type="entry name" value="PPR_1"/>
    <property type="match status" value="1"/>
</dbReference>